<accession>A0A813D2R0</accession>
<dbReference type="InterPro" id="IPR038464">
    <property type="entry name" value="Ribosomal_eL38_sf"/>
</dbReference>
<gene>
    <name evidence="5" type="ORF">PGLA1383_LOCUS1633</name>
</gene>
<keyword evidence="2 4" id="KW-0689">Ribosomal protein</keyword>
<dbReference type="Proteomes" id="UP000654075">
    <property type="component" value="Unassembled WGS sequence"/>
</dbReference>
<dbReference type="GO" id="GO:0006412">
    <property type="term" value="P:translation"/>
    <property type="evidence" value="ECO:0007669"/>
    <property type="project" value="InterPro"/>
</dbReference>
<dbReference type="Gene3D" id="3.30.720.90">
    <property type="match status" value="1"/>
</dbReference>
<evidence type="ECO:0000256" key="4">
    <source>
        <dbReference type="RuleBase" id="RU003445"/>
    </source>
</evidence>
<dbReference type="GO" id="GO:0022625">
    <property type="term" value="C:cytosolic large ribosomal subunit"/>
    <property type="evidence" value="ECO:0007669"/>
    <property type="project" value="TreeGrafter"/>
</dbReference>
<dbReference type="InterPro" id="IPR002675">
    <property type="entry name" value="Ribosomal_eL38"/>
</dbReference>
<evidence type="ECO:0000256" key="2">
    <source>
        <dbReference type="ARBA" id="ARBA00022980"/>
    </source>
</evidence>
<evidence type="ECO:0000256" key="3">
    <source>
        <dbReference type="ARBA" id="ARBA00023274"/>
    </source>
</evidence>
<dbReference type="EMBL" id="CAJNNV010000442">
    <property type="protein sequence ID" value="CAE8582641.1"/>
    <property type="molecule type" value="Genomic_DNA"/>
</dbReference>
<protein>
    <recommendedName>
        <fullName evidence="7">60S ribosomal protein L38</fullName>
    </recommendedName>
</protein>
<dbReference type="AlphaFoldDB" id="A0A813D2R0"/>
<comment type="caution">
    <text evidence="5">The sequence shown here is derived from an EMBL/GenBank/DDBJ whole genome shotgun (WGS) entry which is preliminary data.</text>
</comment>
<dbReference type="Pfam" id="PF01781">
    <property type="entry name" value="Ribosomal_L38e"/>
    <property type="match status" value="1"/>
</dbReference>
<evidence type="ECO:0008006" key="7">
    <source>
        <dbReference type="Google" id="ProtNLM"/>
    </source>
</evidence>
<dbReference type="GO" id="GO:0022618">
    <property type="term" value="P:protein-RNA complex assembly"/>
    <property type="evidence" value="ECO:0007669"/>
    <property type="project" value="TreeGrafter"/>
</dbReference>
<dbReference type="PANTHER" id="PTHR10965:SF0">
    <property type="entry name" value="LARGE RIBOSOMAL SUBUNIT PROTEIN EL38"/>
    <property type="match status" value="1"/>
</dbReference>
<keyword evidence="3 4" id="KW-0687">Ribonucleoprotein</keyword>
<sequence>MPKQITEIRQFLQIARRKDARSVKIKKNGTETKFKIRCSTYLYTLVTWFCLR</sequence>
<evidence type="ECO:0000313" key="6">
    <source>
        <dbReference type="Proteomes" id="UP000654075"/>
    </source>
</evidence>
<dbReference type="OrthoDB" id="10250488at2759"/>
<dbReference type="GO" id="GO:0003735">
    <property type="term" value="F:structural constituent of ribosome"/>
    <property type="evidence" value="ECO:0007669"/>
    <property type="project" value="InterPro"/>
</dbReference>
<keyword evidence="6" id="KW-1185">Reference proteome</keyword>
<evidence type="ECO:0000256" key="1">
    <source>
        <dbReference type="ARBA" id="ARBA00007803"/>
    </source>
</evidence>
<proteinExistence type="inferred from homology"/>
<organism evidence="5 6">
    <name type="scientific">Polarella glacialis</name>
    <name type="common">Dinoflagellate</name>
    <dbReference type="NCBI Taxonomy" id="89957"/>
    <lineage>
        <taxon>Eukaryota</taxon>
        <taxon>Sar</taxon>
        <taxon>Alveolata</taxon>
        <taxon>Dinophyceae</taxon>
        <taxon>Suessiales</taxon>
        <taxon>Suessiaceae</taxon>
        <taxon>Polarella</taxon>
    </lineage>
</organism>
<name>A0A813D2R0_POLGL</name>
<dbReference type="PANTHER" id="PTHR10965">
    <property type="entry name" value="60S RIBOSOMAL PROTEIN L38"/>
    <property type="match status" value="1"/>
</dbReference>
<comment type="similarity">
    <text evidence="1 4">Belongs to the eukaryotic ribosomal protein eL38 family.</text>
</comment>
<evidence type="ECO:0000313" key="5">
    <source>
        <dbReference type="EMBL" id="CAE8582641.1"/>
    </source>
</evidence>
<reference evidence="5" key="1">
    <citation type="submission" date="2021-02" db="EMBL/GenBank/DDBJ databases">
        <authorList>
            <person name="Dougan E. K."/>
            <person name="Rhodes N."/>
            <person name="Thang M."/>
            <person name="Chan C."/>
        </authorList>
    </citation>
    <scope>NUCLEOTIDE SEQUENCE</scope>
</reference>